<sequence>MKIGILGTRGIPNYHGGFEQFADFFAVYAKEREHDVYVYNSHLHPYKKDNYKGVHIIHAYDPESKIGTAGQFIYDFNCIRDSRKRDYDIILQLGYTSSSIWGWLLPSKPTIITNMDGLEWKRSKYSKKVQKFLLYAEKLAIKTSDYLISDSIGIQSYIKKKYNKNSEYIAYGANVFIPNEESSFTYEDLATNEYFLLIARMEPENNIEMILDGYVKSNSEYPFCVIGNVESTSFGNYLKKKFSKYKGIRFLGAIYDLETLDNLRFNSRLYFHGHSVGGTNPSLLEAMGSHSLIAAHHNDFNYAILEDDAFYFKSADDVSELIKNENKKGRLDLIKRNSDKIETKFSWEYINESYLKFFNTCFNEKNK</sequence>
<dbReference type="Gene3D" id="3.40.50.2000">
    <property type="entry name" value="Glycogen Phosphorylase B"/>
    <property type="match status" value="2"/>
</dbReference>
<gene>
    <name evidence="3" type="ORF">P7122_04875</name>
</gene>
<proteinExistence type="predicted"/>
<reference evidence="3 4" key="1">
    <citation type="submission" date="2023-03" db="EMBL/GenBank/DDBJ databases">
        <title>Strain YYF002 represents a novel species in the genus Winogradskyella isolated from seawater.</title>
        <authorList>
            <person name="Fu Z.-Y."/>
        </authorList>
    </citation>
    <scope>NUCLEOTIDE SEQUENCE [LARGE SCALE GENOMIC DNA]</scope>
    <source>
        <strain evidence="3 4">YYF002</strain>
    </source>
</reference>
<name>A0ABT6FZI5_9FLAO</name>
<organism evidence="3 4">
    <name type="scientific">Winogradskyella marincola</name>
    <dbReference type="NCBI Taxonomy" id="3037795"/>
    <lineage>
        <taxon>Bacteria</taxon>
        <taxon>Pseudomonadati</taxon>
        <taxon>Bacteroidota</taxon>
        <taxon>Flavobacteriia</taxon>
        <taxon>Flavobacteriales</taxon>
        <taxon>Flavobacteriaceae</taxon>
        <taxon>Winogradskyella</taxon>
    </lineage>
</organism>
<comment type="caution">
    <text evidence="3">The sequence shown here is derived from an EMBL/GenBank/DDBJ whole genome shotgun (WGS) entry which is preliminary data.</text>
</comment>
<evidence type="ECO:0000256" key="1">
    <source>
        <dbReference type="ARBA" id="ARBA00022679"/>
    </source>
</evidence>
<dbReference type="PANTHER" id="PTHR46401:SF2">
    <property type="entry name" value="GLYCOSYLTRANSFERASE WBBK-RELATED"/>
    <property type="match status" value="1"/>
</dbReference>
<dbReference type="SUPFAM" id="SSF53756">
    <property type="entry name" value="UDP-Glycosyltransferase/glycogen phosphorylase"/>
    <property type="match status" value="1"/>
</dbReference>
<dbReference type="Pfam" id="PF09314">
    <property type="entry name" value="DUF1972"/>
    <property type="match status" value="1"/>
</dbReference>
<feature type="domain" description="DUF1972" evidence="2">
    <location>
        <begin position="112"/>
        <end position="173"/>
    </location>
</feature>
<accession>A0ABT6FZI5</accession>
<evidence type="ECO:0000313" key="4">
    <source>
        <dbReference type="Proteomes" id="UP001529085"/>
    </source>
</evidence>
<evidence type="ECO:0000313" key="3">
    <source>
        <dbReference type="EMBL" id="MDG4715194.1"/>
    </source>
</evidence>
<dbReference type="Proteomes" id="UP001529085">
    <property type="component" value="Unassembled WGS sequence"/>
</dbReference>
<keyword evidence="1" id="KW-0808">Transferase</keyword>
<dbReference type="InterPro" id="IPR015393">
    <property type="entry name" value="DUF1972"/>
</dbReference>
<evidence type="ECO:0000259" key="2">
    <source>
        <dbReference type="Pfam" id="PF09314"/>
    </source>
</evidence>
<keyword evidence="4" id="KW-1185">Reference proteome</keyword>
<dbReference type="RefSeq" id="WP_278004656.1">
    <property type="nucleotide sequence ID" value="NZ_JARSBN010000002.1"/>
</dbReference>
<dbReference type="EMBL" id="JARSBN010000002">
    <property type="protein sequence ID" value="MDG4715194.1"/>
    <property type="molecule type" value="Genomic_DNA"/>
</dbReference>
<dbReference type="PANTHER" id="PTHR46401">
    <property type="entry name" value="GLYCOSYLTRANSFERASE WBBK-RELATED"/>
    <property type="match status" value="1"/>
</dbReference>
<protein>
    <submittedName>
        <fullName evidence="3">DUF1972 domain-containing protein</fullName>
    </submittedName>
</protein>